<comment type="caution">
    <text evidence="2">The sequence shown here is derived from an EMBL/GenBank/DDBJ whole genome shotgun (WGS) entry which is preliminary data.</text>
</comment>
<dbReference type="PANTHER" id="PTHR36151:SF3">
    <property type="entry name" value="ER-BOUND OXYGENASE MPAB_MPAB'_RUBBER OXYGENASE CATALYTIC DOMAIN-CONTAINING PROTEIN"/>
    <property type="match status" value="1"/>
</dbReference>
<dbReference type="GO" id="GO:0016491">
    <property type="term" value="F:oxidoreductase activity"/>
    <property type="evidence" value="ECO:0007669"/>
    <property type="project" value="InterPro"/>
</dbReference>
<feature type="domain" description="ER-bound oxygenase mpaB/mpaB'/Rubber oxygenase catalytic" evidence="1">
    <location>
        <begin position="10"/>
        <end position="231"/>
    </location>
</feature>
<evidence type="ECO:0000259" key="1">
    <source>
        <dbReference type="Pfam" id="PF09995"/>
    </source>
</evidence>
<sequence length="268" mass="29710">MSINDIAGNAVLIAAGGRSILLQLANPAIGHGVANHSDFATRPQDRLNNTLSFVYAIVFGTPEEAAVATRRVNHAHVPVHSLGTDTTPAYNAFTPQLQLWVAATLYDSAVLMHELVYGPLSDELADEFYDEYRKLGAALQVPVALWPPTRAAFRVYWNDSLAALTTDAATRAVAHELLHTRKAPLWMRAGLPLGRLMTAGLLPESVRELFDLPWSPTRQVRFDRVLRLTRALYPALPRGIRHWPKNHYLRTLRESMRTAGVPALGRAR</sequence>
<dbReference type="InterPro" id="IPR018713">
    <property type="entry name" value="MPAB/Lcp_cat_dom"/>
</dbReference>
<organism evidence="2 3">
    <name type="scientific">Cryobacterium roopkundense</name>
    <dbReference type="NCBI Taxonomy" id="1001240"/>
    <lineage>
        <taxon>Bacteria</taxon>
        <taxon>Bacillati</taxon>
        <taxon>Actinomycetota</taxon>
        <taxon>Actinomycetes</taxon>
        <taxon>Micrococcales</taxon>
        <taxon>Microbacteriaceae</taxon>
        <taxon>Cryobacterium</taxon>
    </lineage>
</organism>
<protein>
    <submittedName>
        <fullName evidence="2">Uncharacterized protein (DUF2236 family)</fullName>
    </submittedName>
</protein>
<dbReference type="Proteomes" id="UP000561726">
    <property type="component" value="Unassembled WGS sequence"/>
</dbReference>
<evidence type="ECO:0000313" key="2">
    <source>
        <dbReference type="EMBL" id="MBB5641441.1"/>
    </source>
</evidence>
<gene>
    <name evidence="2" type="ORF">BJ997_001989</name>
</gene>
<accession>A0A7W8ZWF6</accession>
<evidence type="ECO:0000313" key="3">
    <source>
        <dbReference type="Proteomes" id="UP000561726"/>
    </source>
</evidence>
<name>A0A7W8ZWF6_9MICO</name>
<dbReference type="AlphaFoldDB" id="A0A7W8ZWF6"/>
<dbReference type="EMBL" id="JACHBQ010000001">
    <property type="protein sequence ID" value="MBB5641441.1"/>
    <property type="molecule type" value="Genomic_DNA"/>
</dbReference>
<dbReference type="PANTHER" id="PTHR36151">
    <property type="entry name" value="BLR2777 PROTEIN"/>
    <property type="match status" value="1"/>
</dbReference>
<proteinExistence type="predicted"/>
<dbReference type="Pfam" id="PF09995">
    <property type="entry name" value="MPAB_Lcp_cat"/>
    <property type="match status" value="1"/>
</dbReference>
<dbReference type="RefSeq" id="WP_035836760.1">
    <property type="nucleotide sequence ID" value="NZ_JACHBQ010000001.1"/>
</dbReference>
<reference evidence="2 3" key="1">
    <citation type="submission" date="2020-08" db="EMBL/GenBank/DDBJ databases">
        <title>Sequencing the genomes of 1000 actinobacteria strains.</title>
        <authorList>
            <person name="Klenk H.-P."/>
        </authorList>
    </citation>
    <scope>NUCLEOTIDE SEQUENCE [LARGE SCALE GENOMIC DNA]</scope>
    <source>
        <strain evidence="2 3">DSM 21065</strain>
    </source>
</reference>